<proteinExistence type="predicted"/>
<keyword evidence="3" id="KW-1185">Reference proteome</keyword>
<feature type="region of interest" description="Disordered" evidence="1">
    <location>
        <begin position="63"/>
        <end position="82"/>
    </location>
</feature>
<feature type="region of interest" description="Disordered" evidence="1">
    <location>
        <begin position="21"/>
        <end position="56"/>
    </location>
</feature>
<organism evidence="2 3">
    <name type="scientific">Rubus argutus</name>
    <name type="common">Southern blackberry</name>
    <dbReference type="NCBI Taxonomy" id="59490"/>
    <lineage>
        <taxon>Eukaryota</taxon>
        <taxon>Viridiplantae</taxon>
        <taxon>Streptophyta</taxon>
        <taxon>Embryophyta</taxon>
        <taxon>Tracheophyta</taxon>
        <taxon>Spermatophyta</taxon>
        <taxon>Magnoliopsida</taxon>
        <taxon>eudicotyledons</taxon>
        <taxon>Gunneridae</taxon>
        <taxon>Pentapetalae</taxon>
        <taxon>rosids</taxon>
        <taxon>fabids</taxon>
        <taxon>Rosales</taxon>
        <taxon>Rosaceae</taxon>
        <taxon>Rosoideae</taxon>
        <taxon>Rosoideae incertae sedis</taxon>
        <taxon>Rubus</taxon>
    </lineage>
</organism>
<dbReference type="EMBL" id="JBEDUW010000006">
    <property type="protein sequence ID" value="KAK9923360.1"/>
    <property type="molecule type" value="Genomic_DNA"/>
</dbReference>
<name>A0AAW1WEP6_RUBAR</name>
<accession>A0AAW1WEP6</accession>
<evidence type="ECO:0000313" key="3">
    <source>
        <dbReference type="Proteomes" id="UP001457282"/>
    </source>
</evidence>
<feature type="compositionally biased region" description="Acidic residues" evidence="1">
    <location>
        <begin position="26"/>
        <end position="40"/>
    </location>
</feature>
<sequence>MESSKRRAEVEINKIVCRKKHKREESVEDVEKQEETEEADASSLSRSDGDDDDDVLIFPLLIPSNVGEPSGKAAQKVRELLE</sequence>
<evidence type="ECO:0000256" key="1">
    <source>
        <dbReference type="SAM" id="MobiDB-lite"/>
    </source>
</evidence>
<gene>
    <name evidence="2" type="ORF">M0R45_031783</name>
</gene>
<dbReference type="AlphaFoldDB" id="A0AAW1WEP6"/>
<dbReference type="Proteomes" id="UP001457282">
    <property type="component" value="Unassembled WGS sequence"/>
</dbReference>
<evidence type="ECO:0000313" key="2">
    <source>
        <dbReference type="EMBL" id="KAK9923360.1"/>
    </source>
</evidence>
<protein>
    <submittedName>
        <fullName evidence="2">Uncharacterized protein</fullName>
    </submittedName>
</protein>
<reference evidence="2 3" key="1">
    <citation type="journal article" date="2023" name="G3 (Bethesda)">
        <title>A chromosome-length genome assembly and annotation of blackberry (Rubus argutus, cv. 'Hillquist').</title>
        <authorList>
            <person name="Bruna T."/>
            <person name="Aryal R."/>
            <person name="Dudchenko O."/>
            <person name="Sargent D.J."/>
            <person name="Mead D."/>
            <person name="Buti M."/>
            <person name="Cavallini A."/>
            <person name="Hytonen T."/>
            <person name="Andres J."/>
            <person name="Pham M."/>
            <person name="Weisz D."/>
            <person name="Mascagni F."/>
            <person name="Usai G."/>
            <person name="Natali L."/>
            <person name="Bassil N."/>
            <person name="Fernandez G.E."/>
            <person name="Lomsadze A."/>
            <person name="Armour M."/>
            <person name="Olukolu B."/>
            <person name="Poorten T."/>
            <person name="Britton C."/>
            <person name="Davik J."/>
            <person name="Ashrafi H."/>
            <person name="Aiden E.L."/>
            <person name="Borodovsky M."/>
            <person name="Worthington M."/>
        </authorList>
    </citation>
    <scope>NUCLEOTIDE SEQUENCE [LARGE SCALE GENOMIC DNA]</scope>
    <source>
        <strain evidence="2">PI 553951</strain>
    </source>
</reference>
<comment type="caution">
    <text evidence="2">The sequence shown here is derived from an EMBL/GenBank/DDBJ whole genome shotgun (WGS) entry which is preliminary data.</text>
</comment>